<feature type="compositionally biased region" description="Basic and acidic residues" evidence="1">
    <location>
        <begin position="1"/>
        <end position="10"/>
    </location>
</feature>
<dbReference type="Proteomes" id="UP000199664">
    <property type="component" value="Unassembled WGS sequence"/>
</dbReference>
<evidence type="ECO:0000313" key="3">
    <source>
        <dbReference type="EMBL" id="SEM16268.1"/>
    </source>
</evidence>
<protein>
    <submittedName>
        <fullName evidence="3">Uncharacterized protein</fullName>
    </submittedName>
</protein>
<dbReference type="AlphaFoldDB" id="A0A1H7W5H8"/>
<accession>A0A1H7W5H8</accession>
<name>A0A1H7W5H8_9HYPH</name>
<evidence type="ECO:0000256" key="1">
    <source>
        <dbReference type="SAM" id="MobiDB-lite"/>
    </source>
</evidence>
<keyword evidence="2" id="KW-0812">Transmembrane</keyword>
<feature type="region of interest" description="Disordered" evidence="1">
    <location>
        <begin position="1"/>
        <end position="65"/>
    </location>
</feature>
<reference evidence="4" key="1">
    <citation type="submission" date="2016-10" db="EMBL/GenBank/DDBJ databases">
        <authorList>
            <person name="Varghese N."/>
            <person name="Submissions S."/>
        </authorList>
    </citation>
    <scope>NUCLEOTIDE SEQUENCE [LARGE SCALE GENOMIC DNA]</scope>
    <source>
        <strain evidence="4">LMG 26383,CCUG 61248,R- 45681</strain>
    </source>
</reference>
<dbReference type="RefSeq" id="WP_091839518.1">
    <property type="nucleotide sequence ID" value="NZ_FOAN01000008.1"/>
</dbReference>
<keyword evidence="2" id="KW-1133">Transmembrane helix</keyword>
<keyword evidence="2" id="KW-0472">Membrane</keyword>
<evidence type="ECO:0000313" key="4">
    <source>
        <dbReference type="Proteomes" id="UP000199664"/>
    </source>
</evidence>
<dbReference type="EMBL" id="FOAN01000008">
    <property type="protein sequence ID" value="SEM16268.1"/>
    <property type="molecule type" value="Genomic_DNA"/>
</dbReference>
<evidence type="ECO:0000256" key="2">
    <source>
        <dbReference type="SAM" id="Phobius"/>
    </source>
</evidence>
<proteinExistence type="predicted"/>
<dbReference type="STRING" id="1036779.SAMN04515666_1085"/>
<dbReference type="OrthoDB" id="10003238at2"/>
<feature type="transmembrane region" description="Helical" evidence="2">
    <location>
        <begin position="71"/>
        <end position="91"/>
    </location>
</feature>
<gene>
    <name evidence="3" type="ORF">SAMN04515666_1085</name>
</gene>
<organism evidence="3 4">
    <name type="scientific">Bosea lupini</name>
    <dbReference type="NCBI Taxonomy" id="1036779"/>
    <lineage>
        <taxon>Bacteria</taxon>
        <taxon>Pseudomonadati</taxon>
        <taxon>Pseudomonadota</taxon>
        <taxon>Alphaproteobacteria</taxon>
        <taxon>Hyphomicrobiales</taxon>
        <taxon>Boseaceae</taxon>
        <taxon>Bosea</taxon>
    </lineage>
</organism>
<keyword evidence="4" id="KW-1185">Reference proteome</keyword>
<sequence>MTSSSLHDRVPAPASFPRHDPLPQPMAGSAHLRRGRNLAPEAGDPATATTPEPSARPADATGSAPASQQEFYQCFGLALLGLIAIAVLVAARG</sequence>